<keyword evidence="1" id="KW-0472">Membrane</keyword>
<accession>A0A2N7S3A7</accession>
<feature type="transmembrane region" description="Helical" evidence="1">
    <location>
        <begin position="44"/>
        <end position="63"/>
    </location>
</feature>
<evidence type="ECO:0000313" key="3">
    <source>
        <dbReference type="Proteomes" id="UP000235739"/>
    </source>
</evidence>
<keyword evidence="1" id="KW-1133">Transmembrane helix</keyword>
<proteinExistence type="predicted"/>
<dbReference type="RefSeq" id="WP_102597472.1">
    <property type="nucleotide sequence ID" value="NZ_JBQDJG010000031.1"/>
</dbReference>
<dbReference type="Pfam" id="PF11292">
    <property type="entry name" value="DUF3093"/>
    <property type="match status" value="1"/>
</dbReference>
<comment type="caution">
    <text evidence="2">The sequence shown here is derived from an EMBL/GenBank/DDBJ whole genome shotgun (WGS) entry which is preliminary data.</text>
</comment>
<protein>
    <submittedName>
        <fullName evidence="2">DUF3093 domain-containing protein</fullName>
    </submittedName>
</protein>
<evidence type="ECO:0000313" key="2">
    <source>
        <dbReference type="EMBL" id="PMQ20620.1"/>
    </source>
</evidence>
<name>A0A2N7S3A7_9MICC</name>
<feature type="transmembrane region" description="Helical" evidence="1">
    <location>
        <begin position="21"/>
        <end position="38"/>
    </location>
</feature>
<dbReference type="InterPro" id="IPR021443">
    <property type="entry name" value="DUF3093"/>
</dbReference>
<dbReference type="Proteomes" id="UP000235739">
    <property type="component" value="Unassembled WGS sequence"/>
</dbReference>
<organism evidence="2 3">
    <name type="scientific">Glutamicibacter arilaitensis</name>
    <dbReference type="NCBI Taxonomy" id="256701"/>
    <lineage>
        <taxon>Bacteria</taxon>
        <taxon>Bacillati</taxon>
        <taxon>Actinomycetota</taxon>
        <taxon>Actinomycetes</taxon>
        <taxon>Micrococcales</taxon>
        <taxon>Micrococcaceae</taxon>
        <taxon>Glutamicibacter</taxon>
    </lineage>
</organism>
<gene>
    <name evidence="2" type="ORF">CIK84_03155</name>
</gene>
<reference evidence="2 3" key="1">
    <citation type="journal article" date="2017" name="Elife">
        <title>Extensive horizontal gene transfer in cheese-associated bacteria.</title>
        <authorList>
            <person name="Bonham K.S."/>
            <person name="Wolfe B.E."/>
            <person name="Dutton R.J."/>
        </authorList>
    </citation>
    <scope>NUCLEOTIDE SEQUENCE [LARGE SCALE GENOMIC DNA]</scope>
    <source>
        <strain evidence="2 3">JB182</strain>
    </source>
</reference>
<keyword evidence="1" id="KW-0812">Transmembrane</keyword>
<dbReference type="AlphaFoldDB" id="A0A2N7S3A7"/>
<sequence>MSNSSPEGSTVLFSEKLWPSASTWIWPIIIAVTAGVALAPVNAIVGWVAGGVVLISLVVVFLLRVPTIEVTNDLVTVGRASIERKYIGEVIGYRGEEGFKQRGQKLHGLAYMLLRGWIDGVVRMEVIDERDTTPYWLTSTRRPEELAAALSGVMYEFTDEGISEAAKLEEAEDASDD</sequence>
<evidence type="ECO:0000256" key="1">
    <source>
        <dbReference type="SAM" id="Phobius"/>
    </source>
</evidence>
<dbReference type="EMBL" id="PNQX01000001">
    <property type="protein sequence ID" value="PMQ20620.1"/>
    <property type="molecule type" value="Genomic_DNA"/>
</dbReference>